<reference evidence="2" key="1">
    <citation type="submission" date="2018-11" db="EMBL/GenBank/DDBJ databases">
        <authorList>
            <consortium name="Pathogen Informatics"/>
        </authorList>
    </citation>
    <scope>NUCLEOTIDE SEQUENCE</scope>
</reference>
<feature type="non-terminal residue" evidence="2">
    <location>
        <position position="1"/>
    </location>
</feature>
<feature type="compositionally biased region" description="Polar residues" evidence="1">
    <location>
        <begin position="1"/>
        <end position="12"/>
    </location>
</feature>
<name>A0A3S5CE51_9PLAT</name>
<dbReference type="Proteomes" id="UP000784294">
    <property type="component" value="Unassembled WGS sequence"/>
</dbReference>
<organism evidence="2 3">
    <name type="scientific">Protopolystoma xenopodis</name>
    <dbReference type="NCBI Taxonomy" id="117903"/>
    <lineage>
        <taxon>Eukaryota</taxon>
        <taxon>Metazoa</taxon>
        <taxon>Spiralia</taxon>
        <taxon>Lophotrochozoa</taxon>
        <taxon>Platyhelminthes</taxon>
        <taxon>Monogenea</taxon>
        <taxon>Polyopisthocotylea</taxon>
        <taxon>Polystomatidea</taxon>
        <taxon>Polystomatidae</taxon>
        <taxon>Protopolystoma</taxon>
    </lineage>
</organism>
<gene>
    <name evidence="2" type="ORF">PXEA_LOCUS7220</name>
</gene>
<evidence type="ECO:0000256" key="1">
    <source>
        <dbReference type="SAM" id="MobiDB-lite"/>
    </source>
</evidence>
<sequence length="112" mass="12603">QREQASNFQPSRKGTDGLLHSTRATDREDKRFTISVKRLLRIHPTAAFQVSNEKSQCAPTTLAPTLQKGSADQARCKHAASQVKFGFIAVVYDLSPDINQKLQRRPKSQRLK</sequence>
<dbReference type="AlphaFoldDB" id="A0A3S5CE51"/>
<evidence type="ECO:0000313" key="2">
    <source>
        <dbReference type="EMBL" id="VEL13780.1"/>
    </source>
</evidence>
<accession>A0A3S5CE51</accession>
<dbReference type="EMBL" id="CAAALY010018905">
    <property type="protein sequence ID" value="VEL13780.1"/>
    <property type="molecule type" value="Genomic_DNA"/>
</dbReference>
<evidence type="ECO:0000313" key="3">
    <source>
        <dbReference type="Proteomes" id="UP000784294"/>
    </source>
</evidence>
<proteinExistence type="predicted"/>
<keyword evidence="3" id="KW-1185">Reference proteome</keyword>
<feature type="region of interest" description="Disordered" evidence="1">
    <location>
        <begin position="1"/>
        <end position="24"/>
    </location>
</feature>
<protein>
    <submittedName>
        <fullName evidence="2">Uncharacterized protein</fullName>
    </submittedName>
</protein>
<comment type="caution">
    <text evidence="2">The sequence shown here is derived from an EMBL/GenBank/DDBJ whole genome shotgun (WGS) entry which is preliminary data.</text>
</comment>